<keyword evidence="1" id="KW-0812">Transmembrane</keyword>
<protein>
    <submittedName>
        <fullName evidence="2">Uncharacterized protein</fullName>
    </submittedName>
</protein>
<reference evidence="2 3" key="1">
    <citation type="journal article" date="2008" name="J. Bacteriol.">
        <title>Comparative genome analysis of 'Candidatus Phytoplasma australiense' (subgroup tuf-Australia I; rp-A) and 'Ca. Phytoplasma asteris' strains OY-M and AY-WB.</title>
        <authorList>
            <person name="Tran-Nguyen L.T."/>
            <person name="Kube M."/>
            <person name="Schneider B."/>
            <person name="Reinhardt R."/>
            <person name="Gibb K.S."/>
        </authorList>
    </citation>
    <scope>NUCLEOTIDE SEQUENCE [LARGE SCALE GENOMIC DNA]</scope>
</reference>
<dbReference type="AlphaFoldDB" id="B1VAK2"/>
<dbReference type="KEGG" id="pal:PA0641"/>
<evidence type="ECO:0000256" key="1">
    <source>
        <dbReference type="SAM" id="Phobius"/>
    </source>
</evidence>
<keyword evidence="1" id="KW-0472">Membrane</keyword>
<dbReference type="Proteomes" id="UP000008323">
    <property type="component" value="Chromosome"/>
</dbReference>
<evidence type="ECO:0000313" key="2">
    <source>
        <dbReference type="EMBL" id="CAM11975.1"/>
    </source>
</evidence>
<keyword evidence="1" id="KW-1133">Transmembrane helix</keyword>
<evidence type="ECO:0000313" key="3">
    <source>
        <dbReference type="Proteomes" id="UP000008323"/>
    </source>
</evidence>
<gene>
    <name evidence="2" type="ordered locus">PA0641</name>
</gene>
<dbReference type="EMBL" id="AM422018">
    <property type="protein sequence ID" value="CAM11975.1"/>
    <property type="molecule type" value="Genomic_DNA"/>
</dbReference>
<sequence length="119" mass="13595">MFLSFTLIAQYNKKIIISILIFSIIIFLGFFIFINYRDFFENEAPDDVISETTSLIEPTPAVSEENSSQSKIDIVKDKVLNKLGTVADKMINSQKVNKYLNDIPNKLTSLVIKDKKTKK</sequence>
<organism evidence="2 3">
    <name type="scientific">Phytoplasma australiense</name>
    <dbReference type="NCBI Taxonomy" id="59748"/>
    <lineage>
        <taxon>Bacteria</taxon>
        <taxon>Bacillati</taxon>
        <taxon>Mycoplasmatota</taxon>
        <taxon>Mollicutes</taxon>
        <taxon>Acholeplasmatales</taxon>
        <taxon>Acholeplasmataceae</taxon>
        <taxon>Candidatus Phytoplasma</taxon>
        <taxon>16SrXII (Stolbur group)</taxon>
    </lineage>
</organism>
<feature type="transmembrane region" description="Helical" evidence="1">
    <location>
        <begin position="15"/>
        <end position="34"/>
    </location>
</feature>
<accession>B1VAK2</accession>
<name>B1VAK2_PHYAS</name>
<proteinExistence type="predicted"/>